<accession>A0AA85IYL3</accession>
<keyword evidence="2" id="KW-1185">Reference proteome</keyword>
<keyword evidence="1" id="KW-0472">Membrane</keyword>
<evidence type="ECO:0000313" key="2">
    <source>
        <dbReference type="Proteomes" id="UP000050795"/>
    </source>
</evidence>
<organism evidence="2 3">
    <name type="scientific">Trichobilharzia regenti</name>
    <name type="common">Nasal bird schistosome</name>
    <dbReference type="NCBI Taxonomy" id="157069"/>
    <lineage>
        <taxon>Eukaryota</taxon>
        <taxon>Metazoa</taxon>
        <taxon>Spiralia</taxon>
        <taxon>Lophotrochozoa</taxon>
        <taxon>Platyhelminthes</taxon>
        <taxon>Trematoda</taxon>
        <taxon>Digenea</taxon>
        <taxon>Strigeidida</taxon>
        <taxon>Schistosomatoidea</taxon>
        <taxon>Schistosomatidae</taxon>
        <taxon>Trichobilharzia</taxon>
    </lineage>
</organism>
<dbReference type="AlphaFoldDB" id="A0AA85IYL3"/>
<feature type="transmembrane region" description="Helical" evidence="1">
    <location>
        <begin position="134"/>
        <end position="155"/>
    </location>
</feature>
<keyword evidence="1" id="KW-0812">Transmembrane</keyword>
<feature type="transmembrane region" description="Helical" evidence="1">
    <location>
        <begin position="161"/>
        <end position="182"/>
    </location>
</feature>
<proteinExistence type="predicted"/>
<keyword evidence="1" id="KW-1133">Transmembrane helix</keyword>
<feature type="transmembrane region" description="Helical" evidence="1">
    <location>
        <begin position="7"/>
        <end position="31"/>
    </location>
</feature>
<protein>
    <submittedName>
        <fullName evidence="3">Uncharacterized protein</fullName>
    </submittedName>
</protein>
<dbReference type="WBParaSite" id="TREG1_128990.1">
    <property type="protein sequence ID" value="TREG1_128990.1"/>
    <property type="gene ID" value="TREG1_128990"/>
</dbReference>
<reference evidence="2" key="1">
    <citation type="submission" date="2022-06" db="EMBL/GenBank/DDBJ databases">
        <authorList>
            <person name="Berger JAMES D."/>
            <person name="Berger JAMES D."/>
        </authorList>
    </citation>
    <scope>NUCLEOTIDE SEQUENCE [LARGE SCALE GENOMIC DNA]</scope>
</reference>
<feature type="transmembrane region" description="Helical" evidence="1">
    <location>
        <begin position="77"/>
        <end position="96"/>
    </location>
</feature>
<feature type="transmembrane region" description="Helical" evidence="1">
    <location>
        <begin position="43"/>
        <end position="65"/>
    </location>
</feature>
<name>A0AA85IYL3_TRIRE</name>
<evidence type="ECO:0000313" key="3">
    <source>
        <dbReference type="WBParaSite" id="TREG1_128990.1"/>
    </source>
</evidence>
<sequence length="233" mass="26280">MRPGSLLHFFVWMLIDTLLMLLVTLTMVVMVNKIKALCIWITTHSWLTIVLILLGALPVLVLGLLKLLGYRREIGHFFIAFSFLLCSMGFTIRFHTIDLVPALAAVGSTIALTAVVVILAFYLRNIKFRSTITFFSLLCSSVLVGVILFIIAFNFKKPEQILRISVGVCFSVAMVLAIFLTVNRRRVCISYGDIYCTIIFRAFSLWLEMLLLFAAMYSPFDKSKESCSNAQVN</sequence>
<reference evidence="3" key="2">
    <citation type="submission" date="2023-11" db="UniProtKB">
        <authorList>
            <consortium name="WormBaseParasite"/>
        </authorList>
    </citation>
    <scope>IDENTIFICATION</scope>
</reference>
<feature type="transmembrane region" description="Helical" evidence="1">
    <location>
        <begin position="102"/>
        <end position="122"/>
    </location>
</feature>
<dbReference type="Proteomes" id="UP000050795">
    <property type="component" value="Unassembled WGS sequence"/>
</dbReference>
<feature type="transmembrane region" description="Helical" evidence="1">
    <location>
        <begin position="194"/>
        <end position="217"/>
    </location>
</feature>
<evidence type="ECO:0000256" key="1">
    <source>
        <dbReference type="SAM" id="Phobius"/>
    </source>
</evidence>